<comment type="caution">
    <text evidence="4">The sequence shown here is derived from an EMBL/GenBank/DDBJ whole genome shotgun (WGS) entry which is preliminary data.</text>
</comment>
<sequence>MAPRATVRPAAVRGRGDDARGLRRRGGRGRGLGRTGRRRALRPVTAGEGPLGRPALDRGDVAWADLSPTRGREQTGRRPALVVASRGYLHAVTTLVVILPVTSVDRGWSNHVRLRGEHGLDRASWAMTEQVRTIARERLAASVGRVDAESLAEVDEWLRALLAL</sequence>
<reference evidence="4" key="2">
    <citation type="submission" date="2020-09" db="EMBL/GenBank/DDBJ databases">
        <authorList>
            <person name="Yu Y."/>
        </authorList>
    </citation>
    <scope>NUCLEOTIDE SEQUENCE</scope>
    <source>
        <strain evidence="4">KCTC 49039</strain>
    </source>
</reference>
<evidence type="ECO:0000256" key="1">
    <source>
        <dbReference type="ARBA" id="ARBA00007521"/>
    </source>
</evidence>
<dbReference type="GO" id="GO:0003677">
    <property type="term" value="F:DNA binding"/>
    <property type="evidence" value="ECO:0007669"/>
    <property type="project" value="InterPro"/>
</dbReference>
<dbReference type="GO" id="GO:0004521">
    <property type="term" value="F:RNA endonuclease activity"/>
    <property type="evidence" value="ECO:0007669"/>
    <property type="project" value="TreeGrafter"/>
</dbReference>
<evidence type="ECO:0000256" key="2">
    <source>
        <dbReference type="ARBA" id="ARBA00022649"/>
    </source>
</evidence>
<dbReference type="Proteomes" id="UP000610846">
    <property type="component" value="Unassembled WGS sequence"/>
</dbReference>
<dbReference type="EMBL" id="JACYHB010000002">
    <property type="protein sequence ID" value="MBD8078297.1"/>
    <property type="molecule type" value="Genomic_DNA"/>
</dbReference>
<protein>
    <submittedName>
        <fullName evidence="4">Type II toxin-antitoxin system PemK/MazF family toxin</fullName>
    </submittedName>
</protein>
<proteinExistence type="inferred from homology"/>
<gene>
    <name evidence="4" type="ORF">IF651_04400</name>
</gene>
<keyword evidence="5" id="KW-1185">Reference proteome</keyword>
<dbReference type="AlphaFoldDB" id="A0A927G8A2"/>
<evidence type="ECO:0000256" key="3">
    <source>
        <dbReference type="SAM" id="MobiDB-lite"/>
    </source>
</evidence>
<reference evidence="4" key="1">
    <citation type="journal article" date="2018" name="Curr. Microbiol.">
        <title>Cellulosimicrobium arenosum sp. nov., Isolated from Marine Sediment Sand.</title>
        <authorList>
            <person name="Oh M."/>
            <person name="Kim J.H."/>
            <person name="Yoon J.H."/>
            <person name="Schumann P."/>
            <person name="Kim W."/>
        </authorList>
    </citation>
    <scope>NUCLEOTIDE SEQUENCE</scope>
    <source>
        <strain evidence="4">KCTC 49039</strain>
    </source>
</reference>
<dbReference type="GO" id="GO:0006402">
    <property type="term" value="P:mRNA catabolic process"/>
    <property type="evidence" value="ECO:0007669"/>
    <property type="project" value="TreeGrafter"/>
</dbReference>
<comment type="similarity">
    <text evidence="1">Belongs to the PemK/MazF family.</text>
</comment>
<dbReference type="Gene3D" id="2.30.30.110">
    <property type="match status" value="1"/>
</dbReference>
<keyword evidence="2" id="KW-1277">Toxin-antitoxin system</keyword>
<dbReference type="InterPro" id="IPR003477">
    <property type="entry name" value="PemK-like"/>
</dbReference>
<dbReference type="InterPro" id="IPR011067">
    <property type="entry name" value="Plasmid_toxin/cell-grow_inhib"/>
</dbReference>
<dbReference type="GO" id="GO:0016075">
    <property type="term" value="P:rRNA catabolic process"/>
    <property type="evidence" value="ECO:0007669"/>
    <property type="project" value="TreeGrafter"/>
</dbReference>
<dbReference type="Pfam" id="PF02452">
    <property type="entry name" value="PemK_toxin"/>
    <property type="match status" value="1"/>
</dbReference>
<organism evidence="4 5">
    <name type="scientific">Cellulosimicrobium arenosum</name>
    <dbReference type="NCBI Taxonomy" id="2708133"/>
    <lineage>
        <taxon>Bacteria</taxon>
        <taxon>Bacillati</taxon>
        <taxon>Actinomycetota</taxon>
        <taxon>Actinomycetes</taxon>
        <taxon>Micrococcales</taxon>
        <taxon>Promicromonosporaceae</taxon>
        <taxon>Cellulosimicrobium</taxon>
    </lineage>
</organism>
<evidence type="ECO:0000313" key="5">
    <source>
        <dbReference type="Proteomes" id="UP000610846"/>
    </source>
</evidence>
<dbReference type="PANTHER" id="PTHR33988">
    <property type="entry name" value="ENDORIBONUCLEASE MAZF-RELATED"/>
    <property type="match status" value="1"/>
</dbReference>
<accession>A0A927G8A2</accession>
<feature type="compositionally biased region" description="Low complexity" evidence="3">
    <location>
        <begin position="1"/>
        <end position="13"/>
    </location>
</feature>
<dbReference type="SUPFAM" id="SSF50118">
    <property type="entry name" value="Cell growth inhibitor/plasmid maintenance toxic component"/>
    <property type="match status" value="1"/>
</dbReference>
<feature type="region of interest" description="Disordered" evidence="3">
    <location>
        <begin position="1"/>
        <end position="59"/>
    </location>
</feature>
<evidence type="ECO:0000313" key="4">
    <source>
        <dbReference type="EMBL" id="MBD8078297.1"/>
    </source>
</evidence>
<name>A0A927G8A2_9MICO</name>